<dbReference type="GO" id="GO:0016757">
    <property type="term" value="F:glycosyltransferase activity"/>
    <property type="evidence" value="ECO:0007669"/>
    <property type="project" value="TreeGrafter"/>
</dbReference>
<protein>
    <recommendedName>
        <fullName evidence="2">Glycosyltransferase subfamily 4-like N-terminal domain-containing protein</fullName>
    </recommendedName>
</protein>
<dbReference type="EMBL" id="BARW01037975">
    <property type="protein sequence ID" value="GAJ19523.1"/>
    <property type="molecule type" value="Genomic_DNA"/>
</dbReference>
<dbReference type="PANTHER" id="PTHR12526:SF600">
    <property type="entry name" value="GLYCOSYL TRANSFERASE GROUP 1"/>
    <property type="match status" value="1"/>
</dbReference>
<dbReference type="Gene3D" id="3.40.50.2000">
    <property type="entry name" value="Glycogen Phosphorylase B"/>
    <property type="match status" value="2"/>
</dbReference>
<dbReference type="AlphaFoldDB" id="X1UPY9"/>
<accession>X1UPY9</accession>
<dbReference type="Pfam" id="PF13692">
    <property type="entry name" value="Glyco_trans_1_4"/>
    <property type="match status" value="1"/>
</dbReference>
<reference evidence="1" key="1">
    <citation type="journal article" date="2014" name="Front. Microbiol.">
        <title>High frequency of phylogenetically diverse reductive dehalogenase-homologous genes in deep subseafloor sedimentary metagenomes.</title>
        <authorList>
            <person name="Kawai M."/>
            <person name="Futagami T."/>
            <person name="Toyoda A."/>
            <person name="Takaki Y."/>
            <person name="Nishi S."/>
            <person name="Hori S."/>
            <person name="Arai W."/>
            <person name="Tsubouchi T."/>
            <person name="Morono Y."/>
            <person name="Uchiyama I."/>
            <person name="Ito T."/>
            <person name="Fujiyama A."/>
            <person name="Inagaki F."/>
            <person name="Takami H."/>
        </authorList>
    </citation>
    <scope>NUCLEOTIDE SEQUENCE</scope>
    <source>
        <strain evidence="1">Expedition CK06-06</strain>
    </source>
</reference>
<evidence type="ECO:0000313" key="1">
    <source>
        <dbReference type="EMBL" id="GAJ19523.1"/>
    </source>
</evidence>
<proteinExistence type="predicted"/>
<comment type="caution">
    <text evidence="1">The sequence shown here is derived from an EMBL/GenBank/DDBJ whole genome shotgun (WGS) entry which is preliminary data.</text>
</comment>
<name>X1UPY9_9ZZZZ</name>
<organism evidence="1">
    <name type="scientific">marine sediment metagenome</name>
    <dbReference type="NCBI Taxonomy" id="412755"/>
    <lineage>
        <taxon>unclassified sequences</taxon>
        <taxon>metagenomes</taxon>
        <taxon>ecological metagenomes</taxon>
    </lineage>
</organism>
<gene>
    <name evidence="1" type="ORF">S12H4_58458</name>
</gene>
<dbReference type="CDD" id="cd03801">
    <property type="entry name" value="GT4_PimA-like"/>
    <property type="match status" value="1"/>
</dbReference>
<sequence length="180" mass="20147">MYKYEKDHFNDFSSIITVSDLDKQLVKNLSGHNNVFVVENGVDVSYFKPLETTKINCVIFSASMDAFSNQNAVHYFMDKIFPLIKRELSDVKFYIVGRNPNNSIRNLAKRKDVIVTGTVDDVRPFIAKAYVNVVPLQVGGGTRLKILEAMSMGIPVVSTPVGAEGLKVKHYENILIADSE</sequence>
<evidence type="ECO:0008006" key="2">
    <source>
        <dbReference type="Google" id="ProtNLM"/>
    </source>
</evidence>
<dbReference type="SUPFAM" id="SSF53756">
    <property type="entry name" value="UDP-Glycosyltransferase/glycogen phosphorylase"/>
    <property type="match status" value="1"/>
</dbReference>
<dbReference type="PANTHER" id="PTHR12526">
    <property type="entry name" value="GLYCOSYLTRANSFERASE"/>
    <property type="match status" value="1"/>
</dbReference>
<feature type="non-terminal residue" evidence="1">
    <location>
        <position position="180"/>
    </location>
</feature>